<name>A0A7R6SY99_9BACT</name>
<sequence length="446" mass="52374">MILNFYVSNFRSIYEEINLSFEPVFRRNESESEYKYFINKIGNENILKLAIIYGANASGKTNILKAIDFFRNFVLFPPKDKNEEIGDSFSFRNFYKPFLLRGDEENSSLTLEFFAKGIRYLYSVIFNKKQVVEEYLYFYSPKKSLVFKRFTIDGNVEIYIGNKFKRKIKKIQKEQLLLNTFPNQLFLSSFLKVNLPIEEIENVLFWFKSILKPIITPSTRLTGWVFEKLSKNELDKKIALEVLKSADFTIEDFNFNEIELEGKDLSLAKFLEELLSDMKNSEKSEDVKEKIKGLELFVKHNINGKEMILDFEEDESRGTHRFFELSHIISLLMKKPCVIPIDEIEASLHPDLLRYFLELFLLYSHPESQLILTTHSRELLKEMDILRHDILWFTEKKEDGSTDLFALTDFSSNVIRDTSSIYNKYKLGKLGAVPNLGFFNPPSKNK</sequence>
<organism evidence="2 3">
    <name type="scientific">Thermotomaculum hydrothermale</name>
    <dbReference type="NCBI Taxonomy" id="981385"/>
    <lineage>
        <taxon>Bacteria</taxon>
        <taxon>Pseudomonadati</taxon>
        <taxon>Acidobacteriota</taxon>
        <taxon>Holophagae</taxon>
        <taxon>Thermotomaculales</taxon>
        <taxon>Thermotomaculaceae</taxon>
        <taxon>Thermotomaculum</taxon>
    </lineage>
</organism>
<keyword evidence="3" id="KW-1185">Reference proteome</keyword>
<evidence type="ECO:0000313" key="3">
    <source>
        <dbReference type="Proteomes" id="UP000595564"/>
    </source>
</evidence>
<protein>
    <recommendedName>
        <fullName evidence="1">ATPase AAA-type core domain-containing protein</fullName>
    </recommendedName>
</protein>
<reference evidence="2 3" key="1">
    <citation type="journal article" date="2012" name="Extremophiles">
        <title>Thermotomaculum hydrothermale gen. nov., sp. nov., a novel heterotrophic thermophile within the phylum Acidobacteria from a deep-sea hydrothermal vent chimney in the Southern Okinawa Trough.</title>
        <authorList>
            <person name="Izumi H."/>
            <person name="Nunoura T."/>
            <person name="Miyazaki M."/>
            <person name="Mino S."/>
            <person name="Toki T."/>
            <person name="Takai K."/>
            <person name="Sako Y."/>
            <person name="Sawabe T."/>
            <person name="Nakagawa S."/>
        </authorList>
    </citation>
    <scope>NUCLEOTIDE SEQUENCE [LARGE SCALE GENOMIC DNA]</scope>
    <source>
        <strain evidence="2 3">AC55</strain>
    </source>
</reference>
<dbReference type="InterPro" id="IPR027417">
    <property type="entry name" value="P-loop_NTPase"/>
</dbReference>
<dbReference type="Proteomes" id="UP000595564">
    <property type="component" value="Chromosome"/>
</dbReference>
<dbReference type="EMBL" id="AP017470">
    <property type="protein sequence ID" value="BBB32549.1"/>
    <property type="molecule type" value="Genomic_DNA"/>
</dbReference>
<dbReference type="AlphaFoldDB" id="A0A7R6SY99"/>
<dbReference type="PANTHER" id="PTHR40396:SF1">
    <property type="entry name" value="ATPASE AAA-TYPE CORE DOMAIN-CONTAINING PROTEIN"/>
    <property type="match status" value="1"/>
</dbReference>
<feature type="domain" description="ATPase AAA-type core" evidence="1">
    <location>
        <begin position="279"/>
        <end position="380"/>
    </location>
</feature>
<dbReference type="GO" id="GO:0005524">
    <property type="term" value="F:ATP binding"/>
    <property type="evidence" value="ECO:0007669"/>
    <property type="project" value="InterPro"/>
</dbReference>
<evidence type="ECO:0000313" key="2">
    <source>
        <dbReference type="EMBL" id="BBB32549.1"/>
    </source>
</evidence>
<dbReference type="GO" id="GO:0016887">
    <property type="term" value="F:ATP hydrolysis activity"/>
    <property type="evidence" value="ECO:0007669"/>
    <property type="project" value="InterPro"/>
</dbReference>
<evidence type="ECO:0000259" key="1">
    <source>
        <dbReference type="Pfam" id="PF13304"/>
    </source>
</evidence>
<feature type="domain" description="ATPase AAA-type core" evidence="1">
    <location>
        <begin position="49"/>
        <end position="137"/>
    </location>
</feature>
<dbReference type="InterPro" id="IPR003959">
    <property type="entry name" value="ATPase_AAA_core"/>
</dbReference>
<accession>A0A7R6SY99</accession>
<gene>
    <name evidence="2" type="ORF">TTHT_1009</name>
</gene>
<dbReference type="Gene3D" id="3.40.50.300">
    <property type="entry name" value="P-loop containing nucleotide triphosphate hydrolases"/>
    <property type="match status" value="1"/>
</dbReference>
<dbReference type="KEGG" id="thyd:TTHT_1009"/>
<dbReference type="PANTHER" id="PTHR40396">
    <property type="entry name" value="ATPASE-LIKE PROTEIN"/>
    <property type="match status" value="1"/>
</dbReference>
<dbReference type="RefSeq" id="WP_201328904.1">
    <property type="nucleotide sequence ID" value="NZ_AP017470.1"/>
</dbReference>
<dbReference type="SUPFAM" id="SSF52540">
    <property type="entry name" value="P-loop containing nucleoside triphosphate hydrolases"/>
    <property type="match status" value="1"/>
</dbReference>
<dbReference type="Pfam" id="PF13304">
    <property type="entry name" value="AAA_21"/>
    <property type="match status" value="2"/>
</dbReference>
<proteinExistence type="predicted"/>